<evidence type="ECO:0000256" key="9">
    <source>
        <dbReference type="ARBA" id="ARBA00023015"/>
    </source>
</evidence>
<keyword evidence="24" id="KW-1185">Reference proteome</keyword>
<evidence type="ECO:0000256" key="10">
    <source>
        <dbReference type="ARBA" id="ARBA00023065"/>
    </source>
</evidence>
<dbReference type="Pfam" id="PF12269">
    <property type="entry name" value="CpG_bind_C"/>
    <property type="match status" value="1"/>
</dbReference>
<keyword evidence="11" id="KW-0238">DNA-binding</keyword>
<dbReference type="PANTHER" id="PTHR46174:SF1">
    <property type="entry name" value="CXXC-TYPE ZINC FINGER PROTEIN 1"/>
    <property type="match status" value="1"/>
</dbReference>
<dbReference type="InterPro" id="IPR037869">
    <property type="entry name" value="Spp1/CFP1"/>
</dbReference>
<dbReference type="Pfam" id="PF02931">
    <property type="entry name" value="Neur_chan_LBD"/>
    <property type="match status" value="1"/>
</dbReference>
<feature type="transmembrane region" description="Helical" evidence="19">
    <location>
        <begin position="287"/>
        <end position="304"/>
    </location>
</feature>
<keyword evidence="19" id="KW-0812">Transmembrane</keyword>
<evidence type="ECO:0000256" key="7">
    <source>
        <dbReference type="ARBA" id="ARBA00022771"/>
    </source>
</evidence>
<feature type="region of interest" description="Disordered" evidence="18">
    <location>
        <begin position="609"/>
        <end position="687"/>
    </location>
</feature>
<dbReference type="Pfam" id="PF02932">
    <property type="entry name" value="Neur_chan_memb"/>
    <property type="match status" value="1"/>
</dbReference>
<dbReference type="InterPro" id="IPR036719">
    <property type="entry name" value="Neuro-gated_channel_TM_sf"/>
</dbReference>
<evidence type="ECO:0000313" key="23">
    <source>
        <dbReference type="EMBL" id="OXA56166.1"/>
    </source>
</evidence>
<evidence type="ECO:0000256" key="18">
    <source>
        <dbReference type="SAM" id="MobiDB-lite"/>
    </source>
</evidence>
<dbReference type="InterPro" id="IPR006202">
    <property type="entry name" value="Neur_chan_lig-bd"/>
</dbReference>
<dbReference type="InterPro" id="IPR006029">
    <property type="entry name" value="Neurotrans-gated_channel_TM"/>
</dbReference>
<evidence type="ECO:0000313" key="24">
    <source>
        <dbReference type="Proteomes" id="UP000198287"/>
    </source>
</evidence>
<keyword evidence="7" id="KW-0863">Zinc-finger</keyword>
<feature type="compositionally biased region" description="Low complexity" evidence="18">
    <location>
        <begin position="380"/>
        <end position="391"/>
    </location>
</feature>
<dbReference type="InterPro" id="IPR038050">
    <property type="entry name" value="Neuro_actylchol_rec"/>
</dbReference>
<dbReference type="PROSITE" id="PS00236">
    <property type="entry name" value="NEUROTR_ION_CHANNEL"/>
    <property type="match status" value="1"/>
</dbReference>
<evidence type="ECO:0000256" key="11">
    <source>
        <dbReference type="ARBA" id="ARBA00023125"/>
    </source>
</evidence>
<dbReference type="EMBL" id="LNIX01000004">
    <property type="protein sequence ID" value="OXA56166.1"/>
    <property type="molecule type" value="Genomic_DNA"/>
</dbReference>
<dbReference type="GO" id="GO:0005254">
    <property type="term" value="F:chloride channel activity"/>
    <property type="evidence" value="ECO:0007669"/>
    <property type="project" value="UniProtKB-ARBA"/>
</dbReference>
<dbReference type="InterPro" id="IPR022056">
    <property type="entry name" value="CpG-bd_C"/>
</dbReference>
<dbReference type="GO" id="GO:0008270">
    <property type="term" value="F:zinc ion binding"/>
    <property type="evidence" value="ECO:0007669"/>
    <property type="project" value="UniProtKB-KW"/>
</dbReference>
<dbReference type="CDD" id="cd19049">
    <property type="entry name" value="LGIC_TM_anion"/>
    <property type="match status" value="1"/>
</dbReference>
<organism evidence="23 24">
    <name type="scientific">Folsomia candida</name>
    <name type="common">Springtail</name>
    <dbReference type="NCBI Taxonomy" id="158441"/>
    <lineage>
        <taxon>Eukaryota</taxon>
        <taxon>Metazoa</taxon>
        <taxon>Ecdysozoa</taxon>
        <taxon>Arthropoda</taxon>
        <taxon>Hexapoda</taxon>
        <taxon>Collembola</taxon>
        <taxon>Entomobryomorpha</taxon>
        <taxon>Isotomoidea</taxon>
        <taxon>Isotomidae</taxon>
        <taxon>Proisotominae</taxon>
        <taxon>Folsomia</taxon>
    </lineage>
</organism>
<comment type="caution">
    <text evidence="23">The sequence shown here is derived from an EMBL/GenBank/DDBJ whole genome shotgun (WGS) entry which is preliminary data.</text>
</comment>
<evidence type="ECO:0000256" key="6">
    <source>
        <dbReference type="ARBA" id="ARBA00022723"/>
    </source>
</evidence>
<keyword evidence="13" id="KW-0804">Transcription</keyword>
<dbReference type="PANTHER" id="PTHR46174">
    <property type="entry name" value="CXXC-TYPE ZINC FINGER PROTEIN 1"/>
    <property type="match status" value="1"/>
</dbReference>
<dbReference type="InterPro" id="IPR018000">
    <property type="entry name" value="Neurotransmitter_ion_chnl_CS"/>
</dbReference>
<evidence type="ECO:0000256" key="2">
    <source>
        <dbReference type="ARBA" id="ARBA00004141"/>
    </source>
</evidence>
<dbReference type="SUPFAM" id="SSF63712">
    <property type="entry name" value="Nicotinic receptor ligand binding domain-like"/>
    <property type="match status" value="1"/>
</dbReference>
<feature type="transmembrane region" description="Helical" evidence="19">
    <location>
        <begin position="262"/>
        <end position="280"/>
    </location>
</feature>
<reference evidence="23 24" key="1">
    <citation type="submission" date="2015-12" db="EMBL/GenBank/DDBJ databases">
        <title>The genome of Folsomia candida.</title>
        <authorList>
            <person name="Faddeeva A."/>
            <person name="Derks M.F."/>
            <person name="Anvar Y."/>
            <person name="Smit S."/>
            <person name="Van Straalen N."/>
            <person name="Roelofs D."/>
        </authorList>
    </citation>
    <scope>NUCLEOTIDE SEQUENCE [LARGE SCALE GENOMIC DNA]</scope>
    <source>
        <strain evidence="23 24">VU population</strain>
        <tissue evidence="23">Whole body</tissue>
    </source>
</reference>
<protein>
    <recommendedName>
        <fullName evidence="16">CXXC-type zinc finger protein 1</fullName>
    </recommendedName>
</protein>
<feature type="region of interest" description="Disordered" evidence="18">
    <location>
        <begin position="436"/>
        <end position="458"/>
    </location>
</feature>
<dbReference type="GO" id="GO:0045893">
    <property type="term" value="P:positive regulation of DNA-templated transcription"/>
    <property type="evidence" value="ECO:0007669"/>
    <property type="project" value="TreeGrafter"/>
</dbReference>
<dbReference type="GO" id="GO:0099095">
    <property type="term" value="F:ligand-gated monoatomic anion channel activity"/>
    <property type="evidence" value="ECO:0007669"/>
    <property type="project" value="UniProtKB-ARBA"/>
</dbReference>
<keyword evidence="15" id="KW-0407">Ion channel</keyword>
<keyword evidence="6" id="KW-0479">Metal-binding</keyword>
<keyword evidence="17" id="KW-0175">Coiled coil</keyword>
<sequence>MPNRGKVPVLVTYLTLGFSLSDKHFCLGLNRTAGGVTLSADYDKAFPPLPHPVEVSLKVYVQTVAPILTSELEFRVNMRWTLTWVDPRVSLVDPDPDPDDVDPVDPDACTNTSSSTSYVIAPPGFASQIWIPDPYLVNSKFTGIKGFNGKLANLVIFANHTLAYTMILNATVACDMDFEFYPLDVQYCPILVQSFAYDTNRLVFVWRGFDIRPMRLIQFMVVIPEIQPYKRFEYVPLQGNVSQLVGPFRFERLISSHLVQSFIPSTLIVALSWFGFWLELDVTAARGYLLMACILSLQIHLQGLKSEFPPVAYVKAVDVWVFGCISWVFCALAEFVVVKVVYSVTEVERRGNQVLSLTKIYLDRNNSLHSKYEFIANNQATTSAEPSPTTPQLHGMKPDTRPWKKPAETSTPQLSPTTPPTPYSAFWLWQELRDQQQQLPPQPSTPPPPPQLAERPPYPKRRLGSVVLSGRSIATSNLPSLVEKRVCCGATLPLIWSRIRDERHDQFGEEFHPRVVLWREIDNWSKIIFPVTFTIFAVVYWAVGDRSSCSERRNFFEGDEETDTASQVDDKTDTASEVDDEVNVVDLSSEGENDLVSSMDLLRRKLAMSSLPPSSSSSSFSLAKSMAKMEMTPPGKKMAKKSTPTTKTTPSKKPTPTKKLTPSKKSTPTSSSKKKRHQSEGGSGSGRKINFDQDISFYLLTCVPISLDHDHPRRPLCVVKFTNVPVMSESDDDDWDRQCLGLDCIESARPGSKYCSQTCCIELMTHRLHEFMPLKLKAMKASKKGVAILRDRDKLRELRGKIEAQREVLSSLEKKRLRLEEYILAVEQLPFEGNPPDSPVPVEEGSMDCVSCGKHVKVNKLVKHMENCYLKMESKHELVSYKLPFKPSCSQLPIFFDFYDPRAGTYCRKYASLCILHEVKRIKKHKNDAALNPAKIMCGFPSKIEHPSVKDEMCRYNRAKCNKHFQWERVQRAAIDVERDLQWSKLDTLVQEEGRVRAAMRQRGQGVVGMMLHSTIAHDSSYVPHQVVELLAKEDAYFKDIEKKRETEAVKKSDATKTAEENVVVDASFKDIENKGQTAESVKQSDVVNMGEDNVVAHHDEVKCDQEHEIITID</sequence>
<keyword evidence="19" id="KW-1133">Transmembrane helix</keyword>
<dbReference type="AlphaFoldDB" id="A0A226EHR7"/>
<evidence type="ECO:0000256" key="3">
    <source>
        <dbReference type="ARBA" id="ARBA00004236"/>
    </source>
</evidence>
<feature type="compositionally biased region" description="Low complexity" evidence="18">
    <location>
        <begin position="641"/>
        <end position="671"/>
    </location>
</feature>
<dbReference type="OrthoDB" id="8175758at2759"/>
<keyword evidence="8" id="KW-0862">Zinc</keyword>
<evidence type="ECO:0000256" key="14">
    <source>
        <dbReference type="ARBA" id="ARBA00023242"/>
    </source>
</evidence>
<feature type="region of interest" description="Disordered" evidence="18">
    <location>
        <begin position="555"/>
        <end position="578"/>
    </location>
</feature>
<keyword evidence="5" id="KW-1003">Cell membrane</keyword>
<feature type="compositionally biased region" description="Low complexity" evidence="18">
    <location>
        <begin position="609"/>
        <end position="629"/>
    </location>
</feature>
<evidence type="ECO:0000256" key="19">
    <source>
        <dbReference type="SAM" id="Phobius"/>
    </source>
</evidence>
<dbReference type="GO" id="GO:0005886">
    <property type="term" value="C:plasma membrane"/>
    <property type="evidence" value="ECO:0007669"/>
    <property type="project" value="UniProtKB-SubCell"/>
</dbReference>
<keyword evidence="12 19" id="KW-0472">Membrane</keyword>
<evidence type="ECO:0000256" key="17">
    <source>
        <dbReference type="SAM" id="Coils"/>
    </source>
</evidence>
<keyword evidence="4" id="KW-0813">Transport</keyword>
<dbReference type="GO" id="GO:0004888">
    <property type="term" value="F:transmembrane signaling receptor activity"/>
    <property type="evidence" value="ECO:0007669"/>
    <property type="project" value="InterPro"/>
</dbReference>
<evidence type="ECO:0000256" key="1">
    <source>
        <dbReference type="ARBA" id="ARBA00004123"/>
    </source>
</evidence>
<feature type="transmembrane region" description="Helical" evidence="19">
    <location>
        <begin position="319"/>
        <end position="342"/>
    </location>
</feature>
<comment type="subcellular location">
    <subcellularLocation>
        <location evidence="3">Cell membrane</location>
    </subcellularLocation>
    <subcellularLocation>
        <location evidence="2">Membrane</location>
        <topology evidence="2">Multi-pass membrane protein</topology>
    </subcellularLocation>
    <subcellularLocation>
        <location evidence="1">Nucleus</location>
    </subcellularLocation>
</comment>
<feature type="compositionally biased region" description="Pro residues" evidence="18">
    <location>
        <begin position="440"/>
        <end position="451"/>
    </location>
</feature>
<keyword evidence="14" id="KW-0539">Nucleus</keyword>
<evidence type="ECO:0000256" key="8">
    <source>
        <dbReference type="ARBA" id="ARBA00022833"/>
    </source>
</evidence>
<feature type="domain" description="Neurotransmitter-gated ion-channel transmembrane" evidence="21">
    <location>
        <begin position="263"/>
        <end position="541"/>
    </location>
</feature>
<evidence type="ECO:0000256" key="13">
    <source>
        <dbReference type="ARBA" id="ARBA00023163"/>
    </source>
</evidence>
<evidence type="ECO:0000256" key="16">
    <source>
        <dbReference type="ARBA" id="ARBA00023828"/>
    </source>
</evidence>
<dbReference type="InterPro" id="IPR006028">
    <property type="entry name" value="GABAA/Glycine_rcpt"/>
</dbReference>
<dbReference type="GO" id="GO:0005230">
    <property type="term" value="F:extracellular ligand-gated monoatomic ion channel activity"/>
    <property type="evidence" value="ECO:0007669"/>
    <property type="project" value="InterPro"/>
</dbReference>
<name>A0A226EHR7_FOLCA</name>
<evidence type="ECO:0000259" key="21">
    <source>
        <dbReference type="Pfam" id="PF02932"/>
    </source>
</evidence>
<feature type="transmembrane region" description="Helical" evidence="19">
    <location>
        <begin position="527"/>
        <end position="543"/>
    </location>
</feature>
<dbReference type="GO" id="GO:0003677">
    <property type="term" value="F:DNA binding"/>
    <property type="evidence" value="ECO:0007669"/>
    <property type="project" value="UniProtKB-KW"/>
</dbReference>
<dbReference type="GO" id="GO:0048188">
    <property type="term" value="C:Set1C/COMPASS complex"/>
    <property type="evidence" value="ECO:0007669"/>
    <property type="project" value="InterPro"/>
</dbReference>
<dbReference type="Gene3D" id="2.70.170.10">
    <property type="entry name" value="Neurotransmitter-gated ion-channel ligand-binding domain"/>
    <property type="match status" value="1"/>
</dbReference>
<evidence type="ECO:0000256" key="12">
    <source>
        <dbReference type="ARBA" id="ARBA00023136"/>
    </source>
</evidence>
<dbReference type="Proteomes" id="UP000198287">
    <property type="component" value="Unassembled WGS sequence"/>
</dbReference>
<evidence type="ECO:0000259" key="22">
    <source>
        <dbReference type="Pfam" id="PF12269"/>
    </source>
</evidence>
<accession>A0A226EHR7</accession>
<feature type="domain" description="CpG binding protein C-terminal" evidence="22">
    <location>
        <begin position="765"/>
        <end position="1011"/>
    </location>
</feature>
<dbReference type="Gene3D" id="1.20.58.390">
    <property type="entry name" value="Neurotransmitter-gated ion-channel transmembrane domain"/>
    <property type="match status" value="1"/>
</dbReference>
<dbReference type="InterPro" id="IPR036734">
    <property type="entry name" value="Neur_chan_lig-bd_sf"/>
</dbReference>
<feature type="region of interest" description="Disordered" evidence="18">
    <location>
        <begin position="379"/>
        <end position="419"/>
    </location>
</feature>
<keyword evidence="9" id="KW-0805">Transcription regulation</keyword>
<feature type="compositionally biased region" description="Basic and acidic residues" evidence="18">
    <location>
        <begin position="396"/>
        <end position="407"/>
    </location>
</feature>
<keyword evidence="10" id="KW-0406">Ion transport</keyword>
<proteinExistence type="predicted"/>
<evidence type="ECO:0000256" key="4">
    <source>
        <dbReference type="ARBA" id="ARBA00022448"/>
    </source>
</evidence>
<feature type="coiled-coil region" evidence="17">
    <location>
        <begin position="795"/>
        <end position="822"/>
    </location>
</feature>
<evidence type="ECO:0000256" key="15">
    <source>
        <dbReference type="ARBA" id="ARBA00023303"/>
    </source>
</evidence>
<dbReference type="SUPFAM" id="SSF90112">
    <property type="entry name" value="Neurotransmitter-gated ion-channel transmembrane pore"/>
    <property type="match status" value="1"/>
</dbReference>
<evidence type="ECO:0000259" key="20">
    <source>
        <dbReference type="Pfam" id="PF02931"/>
    </source>
</evidence>
<evidence type="ECO:0000256" key="5">
    <source>
        <dbReference type="ARBA" id="ARBA00022475"/>
    </source>
</evidence>
<gene>
    <name evidence="23" type="ORF">Fcan01_08798</name>
</gene>
<dbReference type="PRINTS" id="PR00253">
    <property type="entry name" value="GABAARECEPTR"/>
</dbReference>
<feature type="domain" description="Neurotransmitter-gated ion-channel ligand-binding" evidence="20">
    <location>
        <begin position="38"/>
        <end position="208"/>
    </location>
</feature>